<dbReference type="PROSITE" id="PS50222">
    <property type="entry name" value="EF_HAND_2"/>
    <property type="match status" value="3"/>
</dbReference>
<accession>A0AAV4DIP4</accession>
<evidence type="ECO:0000256" key="1">
    <source>
        <dbReference type="ARBA" id="ARBA00022737"/>
    </source>
</evidence>
<keyword evidence="2" id="KW-0106">Calcium</keyword>
<keyword evidence="6" id="KW-1185">Reference proteome</keyword>
<dbReference type="AlphaFoldDB" id="A0AAV4DIP4"/>
<dbReference type="InterPro" id="IPR050230">
    <property type="entry name" value="CALM/Myosin/TropC-like"/>
</dbReference>
<dbReference type="InterPro" id="IPR011992">
    <property type="entry name" value="EF-hand-dom_pair"/>
</dbReference>
<feature type="domain" description="EF-hand" evidence="4">
    <location>
        <begin position="5"/>
        <end position="40"/>
    </location>
</feature>
<dbReference type="SUPFAM" id="SSF47473">
    <property type="entry name" value="EF-hand"/>
    <property type="match status" value="1"/>
</dbReference>
<feature type="domain" description="EF-hand" evidence="4">
    <location>
        <begin position="112"/>
        <end position="142"/>
    </location>
</feature>
<evidence type="ECO:0000313" key="5">
    <source>
        <dbReference type="EMBL" id="GFO44021.1"/>
    </source>
</evidence>
<dbReference type="SMART" id="SM00054">
    <property type="entry name" value="EFh"/>
    <property type="match status" value="4"/>
</dbReference>
<dbReference type="Proteomes" id="UP000735302">
    <property type="component" value="Unassembled WGS sequence"/>
</dbReference>
<evidence type="ECO:0000259" key="4">
    <source>
        <dbReference type="PROSITE" id="PS50222"/>
    </source>
</evidence>
<keyword evidence="1" id="KW-0677">Repeat</keyword>
<dbReference type="PANTHER" id="PTHR23048:SF0">
    <property type="entry name" value="CALMODULIN LIKE 3"/>
    <property type="match status" value="1"/>
</dbReference>
<name>A0AAV4DIP4_9GAST</name>
<dbReference type="EMBL" id="BLXT01007928">
    <property type="protein sequence ID" value="GFO44021.1"/>
    <property type="molecule type" value="Genomic_DNA"/>
</dbReference>
<organism evidence="5 6">
    <name type="scientific">Plakobranchus ocellatus</name>
    <dbReference type="NCBI Taxonomy" id="259542"/>
    <lineage>
        <taxon>Eukaryota</taxon>
        <taxon>Metazoa</taxon>
        <taxon>Spiralia</taxon>
        <taxon>Lophotrochozoa</taxon>
        <taxon>Mollusca</taxon>
        <taxon>Gastropoda</taxon>
        <taxon>Heterobranchia</taxon>
        <taxon>Euthyneura</taxon>
        <taxon>Panpulmonata</taxon>
        <taxon>Sacoglossa</taxon>
        <taxon>Placobranchoidea</taxon>
        <taxon>Plakobranchidae</taxon>
        <taxon>Plakobranchus</taxon>
    </lineage>
</organism>
<proteinExistence type="predicted"/>
<dbReference type="Pfam" id="PF13499">
    <property type="entry name" value="EF-hand_7"/>
    <property type="match status" value="2"/>
</dbReference>
<dbReference type="Gene3D" id="1.10.238.10">
    <property type="entry name" value="EF-hand"/>
    <property type="match status" value="2"/>
</dbReference>
<reference evidence="5 6" key="1">
    <citation type="journal article" date="2021" name="Elife">
        <title>Chloroplast acquisition without the gene transfer in kleptoplastic sea slugs, Plakobranchus ocellatus.</title>
        <authorList>
            <person name="Maeda T."/>
            <person name="Takahashi S."/>
            <person name="Yoshida T."/>
            <person name="Shimamura S."/>
            <person name="Takaki Y."/>
            <person name="Nagai Y."/>
            <person name="Toyoda A."/>
            <person name="Suzuki Y."/>
            <person name="Arimoto A."/>
            <person name="Ishii H."/>
            <person name="Satoh N."/>
            <person name="Nishiyama T."/>
            <person name="Hasebe M."/>
            <person name="Maruyama T."/>
            <person name="Minagawa J."/>
            <person name="Obokata J."/>
            <person name="Shigenobu S."/>
        </authorList>
    </citation>
    <scope>NUCLEOTIDE SEQUENCE [LARGE SCALE GENOMIC DNA]</scope>
</reference>
<dbReference type="CDD" id="cd00051">
    <property type="entry name" value="EFh"/>
    <property type="match status" value="1"/>
</dbReference>
<evidence type="ECO:0000313" key="6">
    <source>
        <dbReference type="Proteomes" id="UP000735302"/>
    </source>
</evidence>
<dbReference type="FunFam" id="1.10.238.10:FF:000001">
    <property type="entry name" value="Calmodulin 1"/>
    <property type="match status" value="1"/>
</dbReference>
<dbReference type="InterPro" id="IPR002048">
    <property type="entry name" value="EF_hand_dom"/>
</dbReference>
<dbReference type="GO" id="GO:0016460">
    <property type="term" value="C:myosin II complex"/>
    <property type="evidence" value="ECO:0007669"/>
    <property type="project" value="TreeGrafter"/>
</dbReference>
<dbReference type="PANTHER" id="PTHR23048">
    <property type="entry name" value="MYOSIN LIGHT CHAIN 1, 3"/>
    <property type="match status" value="1"/>
</dbReference>
<evidence type="ECO:0000256" key="3">
    <source>
        <dbReference type="ARBA" id="ARBA00023179"/>
    </source>
</evidence>
<gene>
    <name evidence="5" type="ORF">PoB_007052600</name>
</gene>
<keyword evidence="3" id="KW-0514">Muscle protein</keyword>
<dbReference type="GO" id="GO:0005509">
    <property type="term" value="F:calcium ion binding"/>
    <property type="evidence" value="ECO:0007669"/>
    <property type="project" value="InterPro"/>
</dbReference>
<evidence type="ECO:0000256" key="2">
    <source>
        <dbReference type="ARBA" id="ARBA00022837"/>
    </source>
</evidence>
<comment type="caution">
    <text evidence="5">The sequence shown here is derived from an EMBL/GenBank/DDBJ whole genome shotgun (WGS) entry which is preliminary data.</text>
</comment>
<dbReference type="PROSITE" id="PS00018">
    <property type="entry name" value="EF_HAND_1"/>
    <property type="match status" value="3"/>
</dbReference>
<sequence length="142" mass="15982">MSAKKSVSQWEAAFKAADKDGSGSLDIGELRDMLRKCNCNITDSQIAEAFVYLDGPQGDRRITLEEFTKGMQNLETFIAKLAELFKKFDADNSGYLEKNELRKVLECCGHKFTEDEINEILRTADKSGDGKISFQEFFDACT</sequence>
<feature type="domain" description="EF-hand" evidence="4">
    <location>
        <begin position="76"/>
        <end position="111"/>
    </location>
</feature>
<protein>
    <submittedName>
        <fullName evidence="5">Calmodulin</fullName>
    </submittedName>
</protein>
<dbReference type="InterPro" id="IPR018247">
    <property type="entry name" value="EF_Hand_1_Ca_BS"/>
</dbReference>